<comment type="caution">
    <text evidence="9">The sequence shown here is derived from an EMBL/GenBank/DDBJ whole genome shotgun (WGS) entry which is preliminary data.</text>
</comment>
<proteinExistence type="inferred from homology"/>
<dbReference type="OrthoDB" id="9795150at2"/>
<keyword evidence="3" id="KW-0813">Transport</keyword>
<evidence type="ECO:0000313" key="10">
    <source>
        <dbReference type="Proteomes" id="UP000029734"/>
    </source>
</evidence>
<keyword evidence="10" id="KW-1185">Reference proteome</keyword>
<dbReference type="InterPro" id="IPR036259">
    <property type="entry name" value="MFS_trans_sf"/>
</dbReference>
<feature type="transmembrane region" description="Helical" evidence="7">
    <location>
        <begin position="348"/>
        <end position="365"/>
    </location>
</feature>
<evidence type="ECO:0000313" key="9">
    <source>
        <dbReference type="EMBL" id="KGE21036.1"/>
    </source>
</evidence>
<dbReference type="InterPro" id="IPR020846">
    <property type="entry name" value="MFS_dom"/>
</dbReference>
<keyword evidence="6 7" id="KW-0472">Membrane</keyword>
<dbReference type="AlphaFoldDB" id="A0A098MG56"/>
<organism evidence="9 10">
    <name type="scientific">Paenibacillus wynnii</name>
    <dbReference type="NCBI Taxonomy" id="268407"/>
    <lineage>
        <taxon>Bacteria</taxon>
        <taxon>Bacillati</taxon>
        <taxon>Bacillota</taxon>
        <taxon>Bacilli</taxon>
        <taxon>Bacillales</taxon>
        <taxon>Paenibacillaceae</taxon>
        <taxon>Paenibacillus</taxon>
    </lineage>
</organism>
<dbReference type="Proteomes" id="UP000029734">
    <property type="component" value="Unassembled WGS sequence"/>
</dbReference>
<dbReference type="PANTHER" id="PTHR23514:SF3">
    <property type="entry name" value="BYPASS OF STOP CODON PROTEIN 6"/>
    <property type="match status" value="1"/>
</dbReference>
<sequence>MATLFLIIIYLAFISLGLPDSMLGAAWPVMQVEYGAKVEMAGVLSIIIIVGTIISSLGSETILKRLGTGKVTFISVAVTAVALLGFSYAPSIIWLAVLALPLGLGAGSIDAGLNNYVATHYKAHHMSWLHCFWGVGAMLGPIIMSHFIAQDNSWRSGYFVVAIIQFALVVLLFVTLPLWKRLENQGGVDIKEEVQEDTSNPLTEESAQYEKPLKIKGVKLALITFLFYVGMEATMGLWGSSFLVNVKGMSASAAAQWVSMYYGGITVGRFITGFVTFKFSNRTLIRTGQFIALVGAILLVLPLQTIFSLFGFILVGLGSAPIFPCMLHETPVRFGKKHSQKIMGYQMAVAYTGGAILPPLLGWVAANTSFVIFPIVNVGYIIVMLIASEKINGLMKKRLPHKHA</sequence>
<feature type="transmembrane region" description="Helical" evidence="7">
    <location>
        <begin position="40"/>
        <end position="59"/>
    </location>
</feature>
<comment type="subcellular location">
    <subcellularLocation>
        <location evidence="1">Cell membrane</location>
        <topology evidence="1">Multi-pass membrane protein</topology>
    </subcellularLocation>
</comment>
<reference evidence="9 10" key="1">
    <citation type="submission" date="2014-08" db="EMBL/GenBank/DDBJ databases">
        <authorList>
            <person name="den Bakker H.C."/>
        </authorList>
    </citation>
    <scope>NUCLEOTIDE SEQUENCE [LARGE SCALE GENOMIC DNA]</scope>
    <source>
        <strain evidence="9 10">DSM 18334</strain>
    </source>
</reference>
<dbReference type="RefSeq" id="WP_036647924.1">
    <property type="nucleotide sequence ID" value="NZ_JQCR01000001.1"/>
</dbReference>
<dbReference type="PROSITE" id="PS50850">
    <property type="entry name" value="MFS"/>
    <property type="match status" value="1"/>
</dbReference>
<name>A0A098MG56_9BACL</name>
<dbReference type="GO" id="GO:0005886">
    <property type="term" value="C:plasma membrane"/>
    <property type="evidence" value="ECO:0007669"/>
    <property type="project" value="UniProtKB-SubCell"/>
</dbReference>
<evidence type="ECO:0000256" key="1">
    <source>
        <dbReference type="ARBA" id="ARBA00004651"/>
    </source>
</evidence>
<keyword evidence="5 7" id="KW-1133">Transmembrane helix</keyword>
<gene>
    <name evidence="9" type="ORF">PWYN_02445</name>
</gene>
<evidence type="ECO:0000256" key="3">
    <source>
        <dbReference type="ARBA" id="ARBA00022448"/>
    </source>
</evidence>
<feature type="transmembrane region" description="Helical" evidence="7">
    <location>
        <begin position="71"/>
        <end position="89"/>
    </location>
</feature>
<evidence type="ECO:0000256" key="5">
    <source>
        <dbReference type="ARBA" id="ARBA00022989"/>
    </source>
</evidence>
<keyword evidence="4 7" id="KW-0812">Transmembrane</keyword>
<feature type="transmembrane region" description="Helical" evidence="7">
    <location>
        <begin position="259"/>
        <end position="277"/>
    </location>
</feature>
<dbReference type="STRING" id="268407.PWYN_02445"/>
<feature type="domain" description="Major facilitator superfamily (MFS) profile" evidence="8">
    <location>
        <begin position="5"/>
        <end position="392"/>
    </location>
</feature>
<evidence type="ECO:0000259" key="8">
    <source>
        <dbReference type="PROSITE" id="PS50850"/>
    </source>
</evidence>
<dbReference type="PANTHER" id="PTHR23514">
    <property type="entry name" value="BYPASS OF STOP CODON PROTEIN 6"/>
    <property type="match status" value="1"/>
</dbReference>
<dbReference type="SUPFAM" id="SSF103473">
    <property type="entry name" value="MFS general substrate transporter"/>
    <property type="match status" value="1"/>
</dbReference>
<dbReference type="Pfam" id="PF07690">
    <property type="entry name" value="MFS_1"/>
    <property type="match status" value="1"/>
</dbReference>
<protein>
    <submittedName>
        <fullName evidence="9">MFS transporter</fullName>
    </submittedName>
</protein>
<dbReference type="GO" id="GO:0022857">
    <property type="term" value="F:transmembrane transporter activity"/>
    <property type="evidence" value="ECO:0007669"/>
    <property type="project" value="InterPro"/>
</dbReference>
<dbReference type="InterPro" id="IPR051788">
    <property type="entry name" value="MFS_Transporter"/>
</dbReference>
<feature type="transmembrane region" description="Helical" evidence="7">
    <location>
        <begin position="220"/>
        <end position="239"/>
    </location>
</feature>
<dbReference type="EMBL" id="JQCR01000001">
    <property type="protein sequence ID" value="KGE21036.1"/>
    <property type="molecule type" value="Genomic_DNA"/>
</dbReference>
<dbReference type="InterPro" id="IPR011701">
    <property type="entry name" value="MFS"/>
</dbReference>
<dbReference type="Gene3D" id="1.20.1250.20">
    <property type="entry name" value="MFS general substrate transporter like domains"/>
    <property type="match status" value="2"/>
</dbReference>
<feature type="transmembrane region" description="Helical" evidence="7">
    <location>
        <begin position="155"/>
        <end position="179"/>
    </location>
</feature>
<evidence type="ECO:0000256" key="7">
    <source>
        <dbReference type="SAM" id="Phobius"/>
    </source>
</evidence>
<comment type="similarity">
    <text evidence="2">Belongs to the major facilitator superfamily.</text>
</comment>
<accession>A0A098MG56</accession>
<evidence type="ECO:0000256" key="4">
    <source>
        <dbReference type="ARBA" id="ARBA00022692"/>
    </source>
</evidence>
<feature type="transmembrane region" description="Helical" evidence="7">
    <location>
        <begin position="128"/>
        <end position="149"/>
    </location>
</feature>
<reference evidence="9 10" key="2">
    <citation type="submission" date="2014-10" db="EMBL/GenBank/DDBJ databases">
        <title>Comparative genomics of the Paenibacillus odorifer group.</title>
        <authorList>
            <person name="Tsai Y.-C."/>
            <person name="Martin N."/>
            <person name="Korlach J."/>
            <person name="Wiedmann M."/>
        </authorList>
    </citation>
    <scope>NUCLEOTIDE SEQUENCE [LARGE SCALE GENOMIC DNA]</scope>
    <source>
        <strain evidence="9 10">DSM 18334</strain>
    </source>
</reference>
<evidence type="ECO:0000256" key="2">
    <source>
        <dbReference type="ARBA" id="ARBA00008335"/>
    </source>
</evidence>
<dbReference type="eggNOG" id="COG0738">
    <property type="taxonomic scope" value="Bacteria"/>
</dbReference>
<feature type="transmembrane region" description="Helical" evidence="7">
    <location>
        <begin position="371"/>
        <end position="388"/>
    </location>
</feature>
<evidence type="ECO:0000256" key="6">
    <source>
        <dbReference type="ARBA" id="ARBA00023136"/>
    </source>
</evidence>
<feature type="transmembrane region" description="Helical" evidence="7">
    <location>
        <begin position="95"/>
        <end position="116"/>
    </location>
</feature>